<dbReference type="EMBL" id="VFQX01000066">
    <property type="protein sequence ID" value="KAF0972654.1"/>
    <property type="molecule type" value="Genomic_DNA"/>
</dbReference>
<dbReference type="GeneID" id="68116120"/>
<dbReference type="AlphaFoldDB" id="A0A6A5BF55"/>
<proteinExistence type="predicted"/>
<dbReference type="VEuPathDB" id="AmoebaDB:NF0070170"/>
<keyword evidence="2" id="KW-1185">Reference proteome</keyword>
<dbReference type="OrthoDB" id="543108at2759"/>
<accession>A0A6A5BF55</accession>
<dbReference type="Proteomes" id="UP000444721">
    <property type="component" value="Unassembled WGS sequence"/>
</dbReference>
<dbReference type="RefSeq" id="XP_044557368.1">
    <property type="nucleotide sequence ID" value="XM_044712805.1"/>
</dbReference>
<evidence type="ECO:0000313" key="2">
    <source>
        <dbReference type="Proteomes" id="UP000444721"/>
    </source>
</evidence>
<organism evidence="1 2">
    <name type="scientific">Naegleria fowleri</name>
    <name type="common">Brain eating amoeba</name>
    <dbReference type="NCBI Taxonomy" id="5763"/>
    <lineage>
        <taxon>Eukaryota</taxon>
        <taxon>Discoba</taxon>
        <taxon>Heterolobosea</taxon>
        <taxon>Tetramitia</taxon>
        <taxon>Eutetramitia</taxon>
        <taxon>Vahlkampfiidae</taxon>
        <taxon>Naegleria</taxon>
    </lineage>
</organism>
<dbReference type="VEuPathDB" id="AmoebaDB:FDP41_008903"/>
<dbReference type="VEuPathDB" id="AmoebaDB:NfTy_047780"/>
<dbReference type="OMA" id="EWGKDRE"/>
<comment type="caution">
    <text evidence="1">The sequence shown here is derived from an EMBL/GenBank/DDBJ whole genome shotgun (WGS) entry which is preliminary data.</text>
</comment>
<gene>
    <name evidence="1" type="ORF">FDP41_008903</name>
</gene>
<protein>
    <submittedName>
        <fullName evidence="1">Uncharacterized protein</fullName>
    </submittedName>
</protein>
<reference evidence="1 2" key="1">
    <citation type="journal article" date="2019" name="Sci. Rep.">
        <title>Nanopore sequencing improves the draft genome of the human pathogenic amoeba Naegleria fowleri.</title>
        <authorList>
            <person name="Liechti N."/>
            <person name="Schurch N."/>
            <person name="Bruggmann R."/>
            <person name="Wittwer M."/>
        </authorList>
    </citation>
    <scope>NUCLEOTIDE SEQUENCE [LARGE SCALE GENOMIC DNA]</scope>
    <source>
        <strain evidence="1 2">ATCC 30894</strain>
    </source>
</reference>
<name>A0A6A5BF55_NAEFO</name>
<sequence>MSQNSKLAGLDLMKHFRGLASRKGAYIPPLVYQAMLKVPPPAKYGIPSDIGKLKELKFPDDSLKEKIEKISKHKKQIMKSGFAPLPFWFARKLRDTALVRVRQLMEEGLTEDEAIKKWDEEYSREVEIQQRECTLLSEAALKNNEVLSMNDTLAILKTIRDTQREHDIRQGRKLRKIVAKLEIERRKLLGLDIEESLLREAEYEAEIEFDKLLDPKQKSKRNAIKIEQRVNQTVLRKIAQAIEIEKVVLEIRELKRQYGPPNAALSDGPHISPFDFIGAYVKAFDVNKIGATSAEWGKDREIYSAFVNGQKVHDILKEKYELLKDKFSRFARLKEVRTDLPKFLAALDVTNSSKPTSEADAAISKYSKKHSGDDLTRLLNDLGIEPIDLSPVVDELKKFSWQGWNKLKEDQGKMEEFFLMLELGCYIYNTSLLNSYTPKYILKAQSNPSDFVSYLKK</sequence>
<evidence type="ECO:0000313" key="1">
    <source>
        <dbReference type="EMBL" id="KAF0972654.1"/>
    </source>
</evidence>